<proteinExistence type="predicted"/>
<feature type="compositionally biased region" description="Basic and acidic residues" evidence="1">
    <location>
        <begin position="10"/>
        <end position="28"/>
    </location>
</feature>
<evidence type="ECO:0000313" key="3">
    <source>
        <dbReference type="Proteomes" id="UP001458880"/>
    </source>
</evidence>
<name>A0AAW1ICT7_POPJA</name>
<dbReference type="Proteomes" id="UP001458880">
    <property type="component" value="Unassembled WGS sequence"/>
</dbReference>
<dbReference type="EMBL" id="JASPKY010000655">
    <property type="protein sequence ID" value="KAK9687238.1"/>
    <property type="molecule type" value="Genomic_DNA"/>
</dbReference>
<evidence type="ECO:0000256" key="1">
    <source>
        <dbReference type="SAM" id="MobiDB-lite"/>
    </source>
</evidence>
<evidence type="ECO:0000313" key="2">
    <source>
        <dbReference type="EMBL" id="KAK9687238.1"/>
    </source>
</evidence>
<feature type="compositionally biased region" description="Polar residues" evidence="1">
    <location>
        <begin position="53"/>
        <end position="63"/>
    </location>
</feature>
<organism evidence="2 3">
    <name type="scientific">Popillia japonica</name>
    <name type="common">Japanese beetle</name>
    <dbReference type="NCBI Taxonomy" id="7064"/>
    <lineage>
        <taxon>Eukaryota</taxon>
        <taxon>Metazoa</taxon>
        <taxon>Ecdysozoa</taxon>
        <taxon>Arthropoda</taxon>
        <taxon>Hexapoda</taxon>
        <taxon>Insecta</taxon>
        <taxon>Pterygota</taxon>
        <taxon>Neoptera</taxon>
        <taxon>Endopterygota</taxon>
        <taxon>Coleoptera</taxon>
        <taxon>Polyphaga</taxon>
        <taxon>Scarabaeiformia</taxon>
        <taxon>Scarabaeidae</taxon>
        <taxon>Rutelinae</taxon>
        <taxon>Popillia</taxon>
    </lineage>
</organism>
<dbReference type="AlphaFoldDB" id="A0AAW1ICT7"/>
<accession>A0AAW1ICT7</accession>
<gene>
    <name evidence="2" type="ORF">QE152_g36599</name>
</gene>
<protein>
    <submittedName>
        <fullName evidence="2">Uncharacterized protein</fullName>
    </submittedName>
</protein>
<sequence>MPETRATAKAKSEPTPKNMENENRRMPETRATAKAKSEPTPENMDSERPQGSVAPNPTTSNVDTDGIIHFFNRTLGQTNESQASDLSSRTLAGEPALEDRLQISGSGKQTGQYQEILIPDCPPR</sequence>
<keyword evidence="3" id="KW-1185">Reference proteome</keyword>
<feature type="compositionally biased region" description="Polar residues" evidence="1">
    <location>
        <begin position="103"/>
        <end position="113"/>
    </location>
</feature>
<feature type="compositionally biased region" description="Polar residues" evidence="1">
    <location>
        <begin position="74"/>
        <end position="90"/>
    </location>
</feature>
<reference evidence="2 3" key="1">
    <citation type="journal article" date="2024" name="BMC Genomics">
        <title>De novo assembly and annotation of Popillia japonica's genome with initial clues to its potential as an invasive pest.</title>
        <authorList>
            <person name="Cucini C."/>
            <person name="Boschi S."/>
            <person name="Funari R."/>
            <person name="Cardaioli E."/>
            <person name="Iannotti N."/>
            <person name="Marturano G."/>
            <person name="Paoli F."/>
            <person name="Bruttini M."/>
            <person name="Carapelli A."/>
            <person name="Frati F."/>
            <person name="Nardi F."/>
        </authorList>
    </citation>
    <scope>NUCLEOTIDE SEQUENCE [LARGE SCALE GENOMIC DNA]</scope>
    <source>
        <strain evidence="2">DMR45628</strain>
    </source>
</reference>
<comment type="caution">
    <text evidence="2">The sequence shown here is derived from an EMBL/GenBank/DDBJ whole genome shotgun (WGS) entry which is preliminary data.</text>
</comment>
<feature type="region of interest" description="Disordered" evidence="1">
    <location>
        <begin position="1"/>
        <end position="124"/>
    </location>
</feature>